<protein>
    <recommendedName>
        <fullName evidence="4">Secreted protein</fullName>
    </recommendedName>
</protein>
<feature type="signal peptide" evidence="2">
    <location>
        <begin position="1"/>
        <end position="22"/>
    </location>
</feature>
<dbReference type="AlphaFoldDB" id="A0A131YGH4"/>
<organism evidence="3">
    <name type="scientific">Rhipicephalus appendiculatus</name>
    <name type="common">Brown ear tick</name>
    <dbReference type="NCBI Taxonomy" id="34631"/>
    <lineage>
        <taxon>Eukaryota</taxon>
        <taxon>Metazoa</taxon>
        <taxon>Ecdysozoa</taxon>
        <taxon>Arthropoda</taxon>
        <taxon>Chelicerata</taxon>
        <taxon>Arachnida</taxon>
        <taxon>Acari</taxon>
        <taxon>Parasitiformes</taxon>
        <taxon>Ixodida</taxon>
        <taxon>Ixodoidea</taxon>
        <taxon>Ixodidae</taxon>
        <taxon>Rhipicephalinae</taxon>
        <taxon>Rhipicephalus</taxon>
        <taxon>Rhipicephalus</taxon>
    </lineage>
</organism>
<feature type="region of interest" description="Disordered" evidence="1">
    <location>
        <begin position="30"/>
        <end position="90"/>
    </location>
</feature>
<feature type="compositionally biased region" description="Polar residues" evidence="1">
    <location>
        <begin position="60"/>
        <end position="73"/>
    </location>
</feature>
<evidence type="ECO:0000313" key="3">
    <source>
        <dbReference type="EMBL" id="JAP77590.1"/>
    </source>
</evidence>
<evidence type="ECO:0000256" key="1">
    <source>
        <dbReference type="SAM" id="MobiDB-lite"/>
    </source>
</evidence>
<evidence type="ECO:0008006" key="4">
    <source>
        <dbReference type="Google" id="ProtNLM"/>
    </source>
</evidence>
<feature type="chain" id="PRO_5007285086" description="Secreted protein" evidence="2">
    <location>
        <begin position="23"/>
        <end position="90"/>
    </location>
</feature>
<dbReference type="EMBL" id="GEDV01010967">
    <property type="protein sequence ID" value="JAP77590.1"/>
    <property type="molecule type" value="Transcribed_RNA"/>
</dbReference>
<proteinExistence type="predicted"/>
<sequence>MRLTPQSILFVLGLYSLRITLEQAPLCVLASKPGRKVNSKGQVPPQRPSPPRHGSPLRGQVNSKLQVGSQLATPTRHRPPFPMPYTGRRK</sequence>
<reference evidence="3" key="1">
    <citation type="journal article" date="2016" name="Ticks Tick Borne Dis.">
        <title>De novo assembly and annotation of the salivary gland transcriptome of Rhipicephalus appendiculatus male and female ticks during blood feeding.</title>
        <authorList>
            <person name="de Castro M.H."/>
            <person name="de Klerk D."/>
            <person name="Pienaar R."/>
            <person name="Latif A.A."/>
            <person name="Rees D.J."/>
            <person name="Mans B.J."/>
        </authorList>
    </citation>
    <scope>NUCLEOTIDE SEQUENCE</scope>
    <source>
        <tissue evidence="3">Salivary glands</tissue>
    </source>
</reference>
<accession>A0A131YGH4</accession>
<name>A0A131YGH4_RHIAP</name>
<evidence type="ECO:0000256" key="2">
    <source>
        <dbReference type="SAM" id="SignalP"/>
    </source>
</evidence>
<keyword evidence="2" id="KW-0732">Signal</keyword>